<evidence type="ECO:0000256" key="2">
    <source>
        <dbReference type="SAM" id="Phobius"/>
    </source>
</evidence>
<accession>A0A4U6XH45</accession>
<proteinExistence type="predicted"/>
<name>A0A4U6XH45_9PEZI</name>
<organism evidence="3 4">
    <name type="scientific">Colletotrichum tanaceti</name>
    <dbReference type="NCBI Taxonomy" id="1306861"/>
    <lineage>
        <taxon>Eukaryota</taxon>
        <taxon>Fungi</taxon>
        <taxon>Dikarya</taxon>
        <taxon>Ascomycota</taxon>
        <taxon>Pezizomycotina</taxon>
        <taxon>Sordariomycetes</taxon>
        <taxon>Hypocreomycetidae</taxon>
        <taxon>Glomerellales</taxon>
        <taxon>Glomerellaceae</taxon>
        <taxon>Colletotrichum</taxon>
        <taxon>Colletotrichum destructivum species complex</taxon>
    </lineage>
</organism>
<feature type="transmembrane region" description="Helical" evidence="2">
    <location>
        <begin position="12"/>
        <end position="38"/>
    </location>
</feature>
<dbReference type="Proteomes" id="UP000310108">
    <property type="component" value="Unassembled WGS sequence"/>
</dbReference>
<keyword evidence="4" id="KW-1185">Reference proteome</keyword>
<reference evidence="3 4" key="1">
    <citation type="journal article" date="2019" name="PLoS ONE">
        <title>Comparative genome analysis indicates high evolutionary potential of pathogenicity genes in Colletotrichum tanaceti.</title>
        <authorList>
            <person name="Lelwala R.V."/>
            <person name="Korhonen P.K."/>
            <person name="Young N.D."/>
            <person name="Scott J.B."/>
            <person name="Ades P.A."/>
            <person name="Gasser R.B."/>
            <person name="Taylor P.W.J."/>
        </authorList>
    </citation>
    <scope>NUCLEOTIDE SEQUENCE [LARGE SCALE GENOMIC DNA]</scope>
    <source>
        <strain evidence="3">BRIP57314</strain>
    </source>
</reference>
<comment type="caution">
    <text evidence="3">The sequence shown here is derived from an EMBL/GenBank/DDBJ whole genome shotgun (WGS) entry which is preliminary data.</text>
</comment>
<evidence type="ECO:0000313" key="4">
    <source>
        <dbReference type="Proteomes" id="UP000310108"/>
    </source>
</evidence>
<keyword evidence="2" id="KW-0472">Membrane</keyword>
<feature type="region of interest" description="Disordered" evidence="1">
    <location>
        <begin position="63"/>
        <end position="83"/>
    </location>
</feature>
<sequence>MTLLKRAFIARTNLGLLISHGSLAVGVSIVFSIISLFYTRQTDSVPRSTLAVAIPLSNDIRPLHRRGTMSPEPGGRRETRALGSTQRFQAVRGDMNGQFMLELAPCEPLVQRSPDAAAEGSAVDLSTAASSTCLRDYGYDWRLAMFGGMVLSSVVVLASTRRGYAPEDDPVVTAVVL</sequence>
<keyword evidence="2" id="KW-1133">Transmembrane helix</keyword>
<gene>
    <name evidence="3" type="ORF">CTA1_9434</name>
</gene>
<evidence type="ECO:0000313" key="3">
    <source>
        <dbReference type="EMBL" id="TKW55220.1"/>
    </source>
</evidence>
<dbReference type="EMBL" id="PJEX01000107">
    <property type="protein sequence ID" value="TKW55220.1"/>
    <property type="molecule type" value="Genomic_DNA"/>
</dbReference>
<protein>
    <submittedName>
        <fullName evidence="3">Uncharacterized protein</fullName>
    </submittedName>
</protein>
<dbReference type="AlphaFoldDB" id="A0A4U6XH45"/>
<keyword evidence="2" id="KW-0812">Transmembrane</keyword>
<evidence type="ECO:0000256" key="1">
    <source>
        <dbReference type="SAM" id="MobiDB-lite"/>
    </source>
</evidence>